<dbReference type="RefSeq" id="WP_118768204.1">
    <property type="nucleotide sequence ID" value="NZ_QWKP01000216.1"/>
</dbReference>
<sequence length="546" mass="58104">MSRSALRLVTIAIVAVLALVGLVPAIAEAATPAPTSVVVVPGNKQISVGWKAVKGAKKYTVQISRSKSFARSKTRTIRTTKTVLTSESLALRTTYWVRAKAAGGSWSTKVSTVPTTNSPRYKTGVTVAAAGTNKVKVSWPKYVAGTSLKVVASWNNDNVYTAGKTTVGAVNPSKVWITSVPVARTSVTLTVPAKWRALMGSTGTEPVYVHLYARNGSKTAHSVTAFGYPSAPALQGSAKDAITFATWNIASSTATADVKGRSWDQRKAAVKNGLLKADASVVAVQEAASSLSAGQQFQELTRMLSGTYRSAVGVDKLRVSTDQINAAKRLGANGVSRSDHILYKPADVTVLSAGVHSTFAVSGGVTWDRSKFDRDFTWALMRSKATAAKFYVVSTHLEQGTSATLQTMRKAAMSGVRTFIEGKAKAAGLSGAPIVLMGDLNSDSRWTSGPQVALVKAGYASATAAQRTVKRSDTTSNSHYASKDGGFPAKPYNYKYTGTRIDYIFVKNGGGVSTFVNQMILTSSGRFDERYRGSDHNLQWARIRIS</sequence>
<evidence type="ECO:0000256" key="1">
    <source>
        <dbReference type="SAM" id="SignalP"/>
    </source>
</evidence>
<accession>A0A413RIN7</accession>
<reference evidence="3 4" key="1">
    <citation type="submission" date="2018-08" db="EMBL/GenBank/DDBJ databases">
        <title>Cellulomonas rhizosphaerae sp. nov., a novel actinomycete isolated from soil.</title>
        <authorList>
            <person name="Tian Y."/>
        </authorList>
    </citation>
    <scope>NUCLEOTIDE SEQUENCE [LARGE SCALE GENOMIC DNA]</scope>
    <source>
        <strain evidence="3 4">NEAU-TCZ24</strain>
    </source>
</reference>
<feature type="domain" description="Endonuclease/exonuclease/phosphatase" evidence="2">
    <location>
        <begin position="427"/>
        <end position="536"/>
    </location>
</feature>
<dbReference type="Proteomes" id="UP000283374">
    <property type="component" value="Unassembled WGS sequence"/>
</dbReference>
<dbReference type="InterPro" id="IPR036691">
    <property type="entry name" value="Endo/exonu/phosph_ase_sf"/>
</dbReference>
<dbReference type="Gene3D" id="2.60.40.10">
    <property type="entry name" value="Immunoglobulins"/>
    <property type="match status" value="1"/>
</dbReference>
<gene>
    <name evidence="3" type="ORF">D1825_14930</name>
</gene>
<keyword evidence="1" id="KW-0732">Signal</keyword>
<keyword evidence="4" id="KW-1185">Reference proteome</keyword>
<dbReference type="EMBL" id="QWKP01000216">
    <property type="protein sequence ID" value="RHA38191.1"/>
    <property type="molecule type" value="Genomic_DNA"/>
</dbReference>
<dbReference type="Gene3D" id="3.60.10.10">
    <property type="entry name" value="Endonuclease/exonuclease/phosphatase"/>
    <property type="match status" value="1"/>
</dbReference>
<evidence type="ECO:0000313" key="3">
    <source>
        <dbReference type="EMBL" id="RHA38191.1"/>
    </source>
</evidence>
<feature type="chain" id="PRO_5019394911" description="Endonuclease/exonuclease/phosphatase domain-containing protein" evidence="1">
    <location>
        <begin position="30"/>
        <end position="546"/>
    </location>
</feature>
<dbReference type="GO" id="GO:0005975">
    <property type="term" value="P:carbohydrate metabolic process"/>
    <property type="evidence" value="ECO:0007669"/>
    <property type="project" value="UniProtKB-ARBA"/>
</dbReference>
<organism evidence="3 4">
    <name type="scientific">Cellulomonas rhizosphaerae</name>
    <dbReference type="NCBI Taxonomy" id="2293719"/>
    <lineage>
        <taxon>Bacteria</taxon>
        <taxon>Bacillati</taxon>
        <taxon>Actinomycetota</taxon>
        <taxon>Actinomycetes</taxon>
        <taxon>Micrococcales</taxon>
        <taxon>Cellulomonadaceae</taxon>
        <taxon>Cellulomonas</taxon>
    </lineage>
</organism>
<feature type="signal peptide" evidence="1">
    <location>
        <begin position="1"/>
        <end position="29"/>
    </location>
</feature>
<dbReference type="SUPFAM" id="SSF49265">
    <property type="entry name" value="Fibronectin type III"/>
    <property type="match status" value="1"/>
</dbReference>
<dbReference type="Pfam" id="PF03372">
    <property type="entry name" value="Exo_endo_phos"/>
    <property type="match status" value="1"/>
</dbReference>
<proteinExistence type="predicted"/>
<dbReference type="OrthoDB" id="3767669at2"/>
<dbReference type="AlphaFoldDB" id="A0A413RIN7"/>
<dbReference type="InterPro" id="IPR005135">
    <property type="entry name" value="Endo/exonuclease/phosphatase"/>
</dbReference>
<protein>
    <recommendedName>
        <fullName evidence="2">Endonuclease/exonuclease/phosphatase domain-containing protein</fullName>
    </recommendedName>
</protein>
<evidence type="ECO:0000313" key="4">
    <source>
        <dbReference type="Proteomes" id="UP000283374"/>
    </source>
</evidence>
<dbReference type="GO" id="GO:0003824">
    <property type="term" value="F:catalytic activity"/>
    <property type="evidence" value="ECO:0007669"/>
    <property type="project" value="InterPro"/>
</dbReference>
<dbReference type="SUPFAM" id="SSF56219">
    <property type="entry name" value="DNase I-like"/>
    <property type="match status" value="1"/>
</dbReference>
<evidence type="ECO:0000259" key="2">
    <source>
        <dbReference type="Pfam" id="PF03372"/>
    </source>
</evidence>
<comment type="caution">
    <text evidence="3">The sequence shown here is derived from an EMBL/GenBank/DDBJ whole genome shotgun (WGS) entry which is preliminary data.</text>
</comment>
<dbReference type="InterPro" id="IPR013783">
    <property type="entry name" value="Ig-like_fold"/>
</dbReference>
<dbReference type="InterPro" id="IPR036116">
    <property type="entry name" value="FN3_sf"/>
</dbReference>
<name>A0A413RIN7_9CELL</name>